<evidence type="ECO:0000256" key="4">
    <source>
        <dbReference type="RuleBase" id="RU003939"/>
    </source>
</evidence>
<keyword evidence="3 5" id="KW-0238">DNA-binding</keyword>
<dbReference type="PANTHER" id="PTHR33175:SF3">
    <property type="entry name" value="DNA-BINDING PROTEIN HU-BETA"/>
    <property type="match status" value="1"/>
</dbReference>
<dbReference type="InterPro" id="IPR010992">
    <property type="entry name" value="IHF-like_DNA-bd_dom_sf"/>
</dbReference>
<dbReference type="Proteomes" id="UP000736583">
    <property type="component" value="Unassembled WGS sequence"/>
</dbReference>
<dbReference type="Gene3D" id="4.10.520.10">
    <property type="entry name" value="IHF-like DNA-binding proteins"/>
    <property type="match status" value="1"/>
</dbReference>
<accession>A0ABS6F1H3</accession>
<dbReference type="PANTHER" id="PTHR33175">
    <property type="entry name" value="DNA-BINDING PROTEIN HU"/>
    <property type="match status" value="1"/>
</dbReference>
<dbReference type="InterPro" id="IPR000119">
    <property type="entry name" value="Hist_DNA-bd"/>
</dbReference>
<name>A0ABS6F1H3_9CLOT</name>
<gene>
    <name evidence="5" type="ORF">KQI89_10035</name>
</gene>
<comment type="caution">
    <text evidence="5">The sequence shown here is derived from an EMBL/GenBank/DDBJ whole genome shotgun (WGS) entry which is preliminary data.</text>
</comment>
<keyword evidence="2" id="KW-0226">DNA condensation</keyword>
<evidence type="ECO:0000313" key="5">
    <source>
        <dbReference type="EMBL" id="MBU5592098.1"/>
    </source>
</evidence>
<dbReference type="PRINTS" id="PR01727">
    <property type="entry name" value="DNABINDINGHU"/>
</dbReference>
<dbReference type="Pfam" id="PF00216">
    <property type="entry name" value="Bac_DNA_binding"/>
    <property type="match status" value="1"/>
</dbReference>
<dbReference type="CDD" id="cd13831">
    <property type="entry name" value="HU"/>
    <property type="match status" value="1"/>
</dbReference>
<organism evidence="5 6">
    <name type="scientific">Clostridium simiarum</name>
    <dbReference type="NCBI Taxonomy" id="2841506"/>
    <lineage>
        <taxon>Bacteria</taxon>
        <taxon>Bacillati</taxon>
        <taxon>Bacillota</taxon>
        <taxon>Clostridia</taxon>
        <taxon>Eubacteriales</taxon>
        <taxon>Clostridiaceae</taxon>
        <taxon>Clostridium</taxon>
    </lineage>
</organism>
<dbReference type="SMART" id="SM00411">
    <property type="entry name" value="BHL"/>
    <property type="match status" value="1"/>
</dbReference>
<sequence>MYKFKLNSNFKEEKKVNKSELISSMAEKSKLTKKDAEAALKSFIESVQEALEKGEKVQLVGFGTFETRERAEREGRNPRTKETIKIPATTVPVFKAGKEFKERVNK</sequence>
<dbReference type="InterPro" id="IPR020816">
    <property type="entry name" value="Histone-like_DNA-bd_CS"/>
</dbReference>
<evidence type="ECO:0000256" key="2">
    <source>
        <dbReference type="ARBA" id="ARBA00023067"/>
    </source>
</evidence>
<protein>
    <submittedName>
        <fullName evidence="5">HU family DNA-binding protein</fullName>
    </submittedName>
</protein>
<dbReference type="GO" id="GO:0003677">
    <property type="term" value="F:DNA binding"/>
    <property type="evidence" value="ECO:0007669"/>
    <property type="project" value="UniProtKB-KW"/>
</dbReference>
<evidence type="ECO:0000313" key="6">
    <source>
        <dbReference type="Proteomes" id="UP000736583"/>
    </source>
</evidence>
<comment type="similarity">
    <text evidence="1 4">Belongs to the bacterial histone-like protein family.</text>
</comment>
<evidence type="ECO:0000256" key="3">
    <source>
        <dbReference type="ARBA" id="ARBA00023125"/>
    </source>
</evidence>
<dbReference type="EMBL" id="JAHLQL010000003">
    <property type="protein sequence ID" value="MBU5592098.1"/>
    <property type="molecule type" value="Genomic_DNA"/>
</dbReference>
<keyword evidence="6" id="KW-1185">Reference proteome</keyword>
<dbReference type="SUPFAM" id="SSF47729">
    <property type="entry name" value="IHF-like DNA-binding proteins"/>
    <property type="match status" value="1"/>
</dbReference>
<evidence type="ECO:0000256" key="1">
    <source>
        <dbReference type="ARBA" id="ARBA00010529"/>
    </source>
</evidence>
<proteinExistence type="inferred from homology"/>
<dbReference type="RefSeq" id="WP_187117440.1">
    <property type="nucleotide sequence ID" value="NZ_JAHLQL010000003.1"/>
</dbReference>
<reference evidence="5 6" key="1">
    <citation type="submission" date="2021-06" db="EMBL/GenBank/DDBJ databases">
        <authorList>
            <person name="Sun Q."/>
            <person name="Li D."/>
        </authorList>
    </citation>
    <scope>NUCLEOTIDE SEQUENCE [LARGE SCALE GENOMIC DNA]</scope>
    <source>
        <strain evidence="5 6">MSJ-4</strain>
    </source>
</reference>
<dbReference type="PROSITE" id="PS00045">
    <property type="entry name" value="HISTONE_LIKE"/>
    <property type="match status" value="1"/>
</dbReference>